<organism evidence="1 2">
    <name type="scientific">Jeotgalibacillus marinus</name>
    <dbReference type="NCBI Taxonomy" id="86667"/>
    <lineage>
        <taxon>Bacteria</taxon>
        <taxon>Bacillati</taxon>
        <taxon>Bacillota</taxon>
        <taxon>Bacilli</taxon>
        <taxon>Bacillales</taxon>
        <taxon>Caryophanaceae</taxon>
        <taxon>Jeotgalibacillus</taxon>
    </lineage>
</organism>
<dbReference type="EMBL" id="JBFMIA010000002">
    <property type="protein sequence ID" value="MEW9501001.1"/>
    <property type="molecule type" value="Genomic_DNA"/>
</dbReference>
<keyword evidence="2" id="KW-1185">Reference proteome</keyword>
<gene>
    <name evidence="1" type="ORF">AB1471_04190</name>
</gene>
<evidence type="ECO:0000313" key="1">
    <source>
        <dbReference type="EMBL" id="MEW9501001.1"/>
    </source>
</evidence>
<evidence type="ECO:0008006" key="3">
    <source>
        <dbReference type="Google" id="ProtNLM"/>
    </source>
</evidence>
<name>A0ABV3Q0X5_9BACL</name>
<protein>
    <recommendedName>
        <fullName evidence="3">Lipoprotein</fullName>
    </recommendedName>
</protein>
<accession>A0ABV3Q0X5</accession>
<sequence length="324" mass="37745">MKSIIRIILLSVFFVMITGCSSEETNEEIRQVTNVGIGDEYIDKLSEVLGELVEVEEESDNGSQEEETPLISYDVIDDELSNPILEVEDKKWEHYQQDIDKHTQLWQLFASIVPSKEREMVTGFYVFTDGVGNTLGAVEPRYENPEEWLLSLDIADSDNTKELIDTLIHEFGHLLFLNEEQVPFSEATFADLENDQVLERLKTNCLQYFTSYGCSAPESYINQFYQRFWVEIIEEWESLDVETNEEDLDHFFTNHEDEFVTDYAATHPSEDIAESWSYFVLSYKPENETVADEKISFFYQYPELVELRTTLLSNLYNVLTTVHE</sequence>
<comment type="caution">
    <text evidence="1">The sequence shown here is derived from an EMBL/GenBank/DDBJ whole genome shotgun (WGS) entry which is preliminary data.</text>
</comment>
<dbReference type="Gene3D" id="3.40.390.70">
    <property type="match status" value="1"/>
</dbReference>
<dbReference type="Proteomes" id="UP001556040">
    <property type="component" value="Unassembled WGS sequence"/>
</dbReference>
<proteinExistence type="predicted"/>
<reference evidence="1 2" key="1">
    <citation type="journal article" date="1979" name="Int. J. Syst. Evol. Microbiol.">
        <title>Bacillus globisporus subsp. marinus subsp. nov.</title>
        <authorList>
            <person name="Liu H."/>
        </authorList>
    </citation>
    <scope>NUCLEOTIDE SEQUENCE [LARGE SCALE GENOMIC DNA]</scope>
    <source>
        <strain evidence="1 2">DSM 1297</strain>
    </source>
</reference>
<dbReference type="RefSeq" id="WP_367778343.1">
    <property type="nucleotide sequence ID" value="NZ_JBFMIA010000002.1"/>
</dbReference>
<dbReference type="PROSITE" id="PS51257">
    <property type="entry name" value="PROKAR_LIPOPROTEIN"/>
    <property type="match status" value="1"/>
</dbReference>
<evidence type="ECO:0000313" key="2">
    <source>
        <dbReference type="Proteomes" id="UP001556040"/>
    </source>
</evidence>